<proteinExistence type="predicted"/>
<dbReference type="KEGG" id="tce:A3L02_06285"/>
<sequence length="117" mass="12933">MGHMKRHEAIYFVLLALGCILWLENHYPSIEAVLGGLIGAVAIYIVPGVIFRSMGINKPAVVFTILWEFVGAIVTRVIDFPLWSFFLMAGVGGVVVLLFFPLLEMAGWITGDSHKEL</sequence>
<feature type="transmembrane region" description="Helical" evidence="1">
    <location>
        <begin position="33"/>
        <end position="51"/>
    </location>
</feature>
<keyword evidence="1" id="KW-0472">Membrane</keyword>
<accession>A0A218P0M5</accession>
<evidence type="ECO:0000256" key="1">
    <source>
        <dbReference type="SAM" id="Phobius"/>
    </source>
</evidence>
<keyword evidence="4" id="KW-1185">Reference proteome</keyword>
<dbReference type="RefSeq" id="WP_088862446.1">
    <property type="nucleotide sequence ID" value="NZ_CP014854.1"/>
</dbReference>
<protein>
    <recommendedName>
        <fullName evidence="5">Permease</fullName>
    </recommendedName>
</protein>
<dbReference type="Proteomes" id="UP000197156">
    <property type="component" value="Chromosome"/>
</dbReference>
<dbReference type="GeneID" id="33324350"/>
<name>A0A218P0M5_THECE</name>
<evidence type="ECO:0000313" key="4">
    <source>
        <dbReference type="Proteomes" id="UP000197156"/>
    </source>
</evidence>
<dbReference type="EMBL" id="CP014854">
    <property type="protein sequence ID" value="ASI99198.1"/>
    <property type="molecule type" value="Genomic_DNA"/>
</dbReference>
<organism evidence="2 4">
    <name type="scientific">Thermococcus celer Vu 13 = JCM 8558</name>
    <dbReference type="NCBI Taxonomy" id="1293037"/>
    <lineage>
        <taxon>Archaea</taxon>
        <taxon>Methanobacteriati</taxon>
        <taxon>Methanobacteriota</taxon>
        <taxon>Thermococci</taxon>
        <taxon>Thermococcales</taxon>
        <taxon>Thermococcaceae</taxon>
        <taxon>Thermococcus</taxon>
    </lineage>
</organism>
<reference evidence="2 4" key="1">
    <citation type="submission" date="2016-03" db="EMBL/GenBank/DDBJ databases">
        <title>Complete genome sequence of Thermococcus celer.</title>
        <authorList>
            <person name="Oger P.M."/>
        </authorList>
    </citation>
    <scope>NUCLEOTIDE SEQUENCE [LARGE SCALE GENOMIC DNA]</scope>
    <source>
        <strain evidence="2 4">Vu 13</strain>
    </source>
</reference>
<feature type="transmembrane region" description="Helical" evidence="1">
    <location>
        <begin position="9"/>
        <end position="27"/>
    </location>
</feature>
<dbReference type="EMBL" id="CP014854">
    <property type="protein sequence ID" value="ASI98487.1"/>
    <property type="molecule type" value="Genomic_DNA"/>
</dbReference>
<gene>
    <name evidence="2" type="ORF">A3L02_02350</name>
    <name evidence="3" type="ORF">A3L02_06285</name>
</gene>
<keyword evidence="1" id="KW-1133">Transmembrane helix</keyword>
<dbReference type="KEGG" id="tce:A3L02_02350"/>
<keyword evidence="1" id="KW-0812">Transmembrane</keyword>
<dbReference type="AlphaFoldDB" id="A0A218P0M5"/>
<dbReference type="PROSITE" id="PS51257">
    <property type="entry name" value="PROKAR_LIPOPROTEIN"/>
    <property type="match status" value="1"/>
</dbReference>
<evidence type="ECO:0008006" key="5">
    <source>
        <dbReference type="Google" id="ProtNLM"/>
    </source>
</evidence>
<evidence type="ECO:0000313" key="3">
    <source>
        <dbReference type="EMBL" id="ASI99198.1"/>
    </source>
</evidence>
<feature type="transmembrane region" description="Helical" evidence="1">
    <location>
        <begin position="84"/>
        <end position="103"/>
    </location>
</feature>
<evidence type="ECO:0000313" key="2">
    <source>
        <dbReference type="EMBL" id="ASI98487.1"/>
    </source>
</evidence>